<dbReference type="Gene3D" id="3.30.460.40">
    <property type="match status" value="1"/>
</dbReference>
<gene>
    <name evidence="1" type="ORF">ETB97_000553</name>
</gene>
<dbReference type="InterPro" id="IPR043519">
    <property type="entry name" value="NT_sf"/>
</dbReference>
<organism evidence="1 2">
    <name type="scientific">Petromyces alliaceus</name>
    <name type="common">Aspergillus alliaceus</name>
    <dbReference type="NCBI Taxonomy" id="209559"/>
    <lineage>
        <taxon>Eukaryota</taxon>
        <taxon>Fungi</taxon>
        <taxon>Dikarya</taxon>
        <taxon>Ascomycota</taxon>
        <taxon>Pezizomycotina</taxon>
        <taxon>Eurotiomycetes</taxon>
        <taxon>Eurotiomycetidae</taxon>
        <taxon>Eurotiales</taxon>
        <taxon>Aspergillaceae</taxon>
        <taxon>Aspergillus</taxon>
        <taxon>Aspergillus subgen. Circumdati</taxon>
    </lineage>
</organism>
<dbReference type="AlphaFoldDB" id="A0A8H6E6F4"/>
<name>A0A8H6E6F4_PETAA</name>
<protein>
    <submittedName>
        <fullName evidence="1">Uncharacterized protein</fullName>
    </submittedName>
</protein>
<dbReference type="EMBL" id="SPNV01000107">
    <property type="protein sequence ID" value="KAF5861179.1"/>
    <property type="molecule type" value="Genomic_DNA"/>
</dbReference>
<comment type="caution">
    <text evidence="1">The sequence shown here is derived from an EMBL/GenBank/DDBJ whole genome shotgun (WGS) entry which is preliminary data.</text>
</comment>
<evidence type="ECO:0000313" key="2">
    <source>
        <dbReference type="Proteomes" id="UP000541154"/>
    </source>
</evidence>
<reference evidence="1 2" key="1">
    <citation type="submission" date="2019-04" db="EMBL/GenBank/DDBJ databases">
        <title>Aspergillus burnettii sp. nov., novel species from soil in southeast Queensland.</title>
        <authorList>
            <person name="Gilchrist C.L.M."/>
            <person name="Pitt J.I."/>
            <person name="Lange L."/>
            <person name="Lacey H.J."/>
            <person name="Vuong D."/>
            <person name="Midgley D.J."/>
            <person name="Greenfield P."/>
            <person name="Bradbury M."/>
            <person name="Lacey E."/>
            <person name="Busk P.K."/>
            <person name="Pilgaard B."/>
            <person name="Chooi Y.H."/>
            <person name="Piggott A.M."/>
        </authorList>
    </citation>
    <scope>NUCLEOTIDE SEQUENCE [LARGE SCALE GENOMIC DNA]</scope>
    <source>
        <strain evidence="1 2">FRR 5400</strain>
    </source>
</reference>
<keyword evidence="2" id="KW-1185">Reference proteome</keyword>
<dbReference type="Proteomes" id="UP000541154">
    <property type="component" value="Unassembled WGS sequence"/>
</dbReference>
<dbReference type="Pfam" id="PF08843">
    <property type="entry name" value="AbiEii"/>
    <property type="match status" value="1"/>
</dbReference>
<dbReference type="InterPro" id="IPR014942">
    <property type="entry name" value="AbiEii"/>
</dbReference>
<proteinExistence type="predicted"/>
<evidence type="ECO:0000313" key="1">
    <source>
        <dbReference type="EMBL" id="KAF5861179.1"/>
    </source>
</evidence>
<sequence length="218" mass="24331">MPNLSRAQLNSVVSTLAQRLDSLNIDYAIMGGAAVCLLANDPARMTEDVDLVVHVDHRRITADLLTSQLLKSFPSDFAPITQYGHTLPAYKLNSPGGGIQLVQLEVFDYQSWPQRPQYNIPVATRRTITVNGHPVKVFSPEWIFREKVLSQHQRQGSAKEATDIRDLSSMIPLLTSGKPELDFDRDQSLKNALLNLLQKRPALGARLKQKVKCTAVFD</sequence>
<accession>A0A8H6E6F4</accession>
<dbReference type="SUPFAM" id="SSF81301">
    <property type="entry name" value="Nucleotidyltransferase"/>
    <property type="match status" value="1"/>
</dbReference>